<evidence type="ECO:0000313" key="5">
    <source>
        <dbReference type="Proteomes" id="UP001212997"/>
    </source>
</evidence>
<dbReference type="PANTHER" id="PTHR44845:SF1">
    <property type="entry name" value="L-2-AMINOADIPATE REDUCTASE"/>
    <property type="match status" value="1"/>
</dbReference>
<dbReference type="Pfam" id="PF07993">
    <property type="entry name" value="NAD_binding_4"/>
    <property type="match status" value="1"/>
</dbReference>
<evidence type="ECO:0000256" key="1">
    <source>
        <dbReference type="ARBA" id="ARBA00022450"/>
    </source>
</evidence>
<gene>
    <name evidence="4" type="ORF">NLI96_g1311</name>
</gene>
<dbReference type="Proteomes" id="UP001212997">
    <property type="component" value="Unassembled WGS sequence"/>
</dbReference>
<accession>A0AAD5YII9</accession>
<evidence type="ECO:0000313" key="4">
    <source>
        <dbReference type="EMBL" id="KAJ3490596.1"/>
    </source>
</evidence>
<dbReference type="SUPFAM" id="SSF51735">
    <property type="entry name" value="NAD(P)-binding Rossmann-fold domains"/>
    <property type="match status" value="1"/>
</dbReference>
<reference evidence="4" key="1">
    <citation type="submission" date="2022-07" db="EMBL/GenBank/DDBJ databases">
        <title>Genome Sequence of Physisporinus lineatus.</title>
        <authorList>
            <person name="Buettner E."/>
        </authorList>
    </citation>
    <scope>NUCLEOTIDE SEQUENCE</scope>
    <source>
        <strain evidence="4">VT162</strain>
    </source>
</reference>
<proteinExistence type="predicted"/>
<dbReference type="EMBL" id="JANAWD010000025">
    <property type="protein sequence ID" value="KAJ3490596.1"/>
    <property type="molecule type" value="Genomic_DNA"/>
</dbReference>
<sequence length="431" mass="47915">MASTTPQHSVQAQKLFDALERYTAAFPPRPTQLQDSKPQGDVILVTGTTGGLGCNILARLSLDPSVRKIYALNRASAREGLVDRQVKALQDRGVLEDCLRCPKFQLVEADLSKPLLGLHADLYAEIRDSVTHIIHNAWSVKLVRPLEYFEDCFQGLRNLIDLALTSPFVEIPKFLFVSSMSMLRNYPGPNAPEELIPDPAVSIGFGYTESKWVAERMLVAAEEATGLPATSVRVGIVCGDRNGHWGTSDIYPLIVKSALTLRCLPDAKPDALVSWVPSWEGAGVLCAMRHSDEPVLHLANPNPVPWRSFFEVFAAEVGVPLVPFGTWISLLQNYSNDTGIPKSDRVKRNPAIHLIPYFEAADMSPYKEFMGHTRLDTTKAIEIAPMLKDIRIGREMAVDWVRGWRRMGFLPPRARPMTQMSGFGQQVMARL</sequence>
<keyword evidence="5" id="KW-1185">Reference proteome</keyword>
<dbReference type="InterPro" id="IPR013120">
    <property type="entry name" value="FAR_NAD-bd"/>
</dbReference>
<dbReference type="PANTHER" id="PTHR44845">
    <property type="entry name" value="CARRIER DOMAIN-CONTAINING PROTEIN"/>
    <property type="match status" value="1"/>
</dbReference>
<protein>
    <recommendedName>
        <fullName evidence="3">Thioester reductase (TE) domain-containing protein</fullName>
    </recommendedName>
</protein>
<keyword evidence="2" id="KW-0597">Phosphoprotein</keyword>
<feature type="domain" description="Thioester reductase (TE)" evidence="3">
    <location>
        <begin position="45"/>
        <end position="270"/>
    </location>
</feature>
<dbReference type="AlphaFoldDB" id="A0AAD5YII9"/>
<dbReference type="Gene3D" id="3.40.50.720">
    <property type="entry name" value="NAD(P)-binding Rossmann-like Domain"/>
    <property type="match status" value="1"/>
</dbReference>
<comment type="caution">
    <text evidence="4">The sequence shown here is derived from an EMBL/GenBank/DDBJ whole genome shotgun (WGS) entry which is preliminary data.</text>
</comment>
<dbReference type="InterPro" id="IPR036291">
    <property type="entry name" value="NAD(P)-bd_dom_sf"/>
</dbReference>
<name>A0AAD5YII9_9APHY</name>
<organism evidence="4 5">
    <name type="scientific">Meripilus lineatus</name>
    <dbReference type="NCBI Taxonomy" id="2056292"/>
    <lineage>
        <taxon>Eukaryota</taxon>
        <taxon>Fungi</taxon>
        <taxon>Dikarya</taxon>
        <taxon>Basidiomycota</taxon>
        <taxon>Agaricomycotina</taxon>
        <taxon>Agaricomycetes</taxon>
        <taxon>Polyporales</taxon>
        <taxon>Meripilaceae</taxon>
        <taxon>Meripilus</taxon>
    </lineage>
</organism>
<evidence type="ECO:0000259" key="3">
    <source>
        <dbReference type="Pfam" id="PF07993"/>
    </source>
</evidence>
<evidence type="ECO:0000256" key="2">
    <source>
        <dbReference type="ARBA" id="ARBA00022553"/>
    </source>
</evidence>
<keyword evidence="1" id="KW-0596">Phosphopantetheine</keyword>